<evidence type="ECO:0000313" key="1">
    <source>
        <dbReference type="EMBL" id="CUM86949.1"/>
    </source>
</evidence>
<gene>
    <name evidence="1" type="ORF">ERS852573_00904</name>
</gene>
<organism evidence="1 2">
    <name type="scientific">Dorea longicatena</name>
    <dbReference type="NCBI Taxonomy" id="88431"/>
    <lineage>
        <taxon>Bacteria</taxon>
        <taxon>Bacillati</taxon>
        <taxon>Bacillota</taxon>
        <taxon>Clostridia</taxon>
        <taxon>Lachnospirales</taxon>
        <taxon>Lachnospiraceae</taxon>
        <taxon>Dorea</taxon>
    </lineage>
</organism>
<protein>
    <submittedName>
        <fullName evidence="1">Uncharacterized protein</fullName>
    </submittedName>
</protein>
<sequence length="236" mass="27781">MNDLLESKKDELHNIEELKDISENPVIKTAASLINLFPGAGAFITSTIADGLKAFENKKREEIEKIIFDDGTITLDDVKDVHFIMEYIRLMEVVDRLSENKKVKYMGRLFKNAVLSNEENKYDIFDERLHKFDQLSNREIEVMYYLYESQYDIEREPFGTYGEETPDDKRLRIWKTFLKFAEKHGYHKRLAEEIIAGTTRTGFCKIQYLNVTDKTKVIYLLTGEYFKFIKQIGLNE</sequence>
<name>A0A173SB41_9FIRM</name>
<dbReference type="EMBL" id="CYXO01000004">
    <property type="protein sequence ID" value="CUM86949.1"/>
    <property type="molecule type" value="Genomic_DNA"/>
</dbReference>
<dbReference type="Proteomes" id="UP000095597">
    <property type="component" value="Unassembled WGS sequence"/>
</dbReference>
<dbReference type="RefSeq" id="WP_055213790.1">
    <property type="nucleotide sequence ID" value="NZ_CYXO01000004.1"/>
</dbReference>
<accession>A0A173SB41</accession>
<dbReference type="AlphaFoldDB" id="A0A173SB41"/>
<reference evidence="1 2" key="1">
    <citation type="submission" date="2015-09" db="EMBL/GenBank/DDBJ databases">
        <authorList>
            <consortium name="Pathogen Informatics"/>
        </authorList>
    </citation>
    <scope>NUCLEOTIDE SEQUENCE [LARGE SCALE GENOMIC DNA]</scope>
    <source>
        <strain evidence="1 2">2789STDY5834961</strain>
    </source>
</reference>
<evidence type="ECO:0000313" key="2">
    <source>
        <dbReference type="Proteomes" id="UP000095597"/>
    </source>
</evidence>
<proteinExistence type="predicted"/>